<reference evidence="1" key="1">
    <citation type="submission" date="2022-08" db="EMBL/GenBank/DDBJ databases">
        <title>A Global Phylogenomic Analysis of the Shiitake Genus Lentinula.</title>
        <authorList>
            <consortium name="DOE Joint Genome Institute"/>
            <person name="Sierra-Patev S."/>
            <person name="Min B."/>
            <person name="Naranjo-Ortiz M."/>
            <person name="Looney B."/>
            <person name="Konkel Z."/>
            <person name="Slot J.C."/>
            <person name="Sakamoto Y."/>
            <person name="Steenwyk J.L."/>
            <person name="Rokas A."/>
            <person name="Carro J."/>
            <person name="Camarero S."/>
            <person name="Ferreira P."/>
            <person name="Molpeceres G."/>
            <person name="Ruiz-Duenas F.J."/>
            <person name="Serrano A."/>
            <person name="Henrissat B."/>
            <person name="Drula E."/>
            <person name="Hughes K.W."/>
            <person name="Mata J.L."/>
            <person name="Ishikawa N.K."/>
            <person name="Vargas-Isla R."/>
            <person name="Ushijima S."/>
            <person name="Smith C.A."/>
            <person name="Ahrendt S."/>
            <person name="Andreopoulos W."/>
            <person name="He G."/>
            <person name="Labutti K."/>
            <person name="Lipzen A."/>
            <person name="Ng V."/>
            <person name="Riley R."/>
            <person name="Sandor L."/>
            <person name="Barry K."/>
            <person name="Martinez A.T."/>
            <person name="Xiao Y."/>
            <person name="Gibbons J.G."/>
            <person name="Terashima K."/>
            <person name="Grigoriev I.V."/>
            <person name="Hibbett D.S."/>
        </authorList>
    </citation>
    <scope>NUCLEOTIDE SEQUENCE</scope>
    <source>
        <strain evidence="1">RHP3577 ss4</strain>
    </source>
</reference>
<dbReference type="Proteomes" id="UP001150217">
    <property type="component" value="Unassembled WGS sequence"/>
</dbReference>
<name>A0ABQ8VG41_9AGAR</name>
<proteinExistence type="predicted"/>
<evidence type="ECO:0008006" key="3">
    <source>
        <dbReference type="Google" id="ProtNLM"/>
    </source>
</evidence>
<dbReference type="PANTHER" id="PTHR39214">
    <property type="entry name" value="MICROBODY (PEROXISOME) BIOGENESIS PROTEIN PEROXIN 8 (EUROFUNG)"/>
    <property type="match status" value="1"/>
</dbReference>
<protein>
    <recommendedName>
        <fullName evidence="3">Peroxisomal membrane protein</fullName>
    </recommendedName>
</protein>
<keyword evidence="2" id="KW-1185">Reference proteome</keyword>
<dbReference type="EMBL" id="JANVFT010000036">
    <property type="protein sequence ID" value="KAJ4493219.1"/>
    <property type="molecule type" value="Genomic_DNA"/>
</dbReference>
<evidence type="ECO:0000313" key="2">
    <source>
        <dbReference type="Proteomes" id="UP001150217"/>
    </source>
</evidence>
<accession>A0ABQ8VG41</accession>
<organism evidence="1 2">
    <name type="scientific">Lentinula lateritia</name>
    <dbReference type="NCBI Taxonomy" id="40482"/>
    <lineage>
        <taxon>Eukaryota</taxon>
        <taxon>Fungi</taxon>
        <taxon>Dikarya</taxon>
        <taxon>Basidiomycota</taxon>
        <taxon>Agaricomycotina</taxon>
        <taxon>Agaricomycetes</taxon>
        <taxon>Agaricomycetidae</taxon>
        <taxon>Agaricales</taxon>
        <taxon>Marasmiineae</taxon>
        <taxon>Omphalotaceae</taxon>
        <taxon>Lentinula</taxon>
    </lineage>
</organism>
<sequence>MSSHAYSNLLQHLHRAQPALPLETIQSALAFHIANHSLVPTPLTATAITSPLFLSYPFTLSRLQTLSNSFRHAFHLKFTLLSGPRFSFFERSISAHLAQWTKELIKGLQGGNPLLRIAAASGILLGLEDLRTQAKANSLDVDSNSSDLGSQDPVSDATRAKVEDEVVIAFAEVMDQEGVGREWESEFQQIALLSNSVQVDAPADQIPSPTISLLTLSLILAAQSLPLVASSKLKALPLTALSQILTSCITEAFNEGDFLRQTTASETLQPYIASLSRLEALVLSLSLSSRPREGLSSSQETLNRLQEIAVHVVGVIPQSLSVHTPSATMAVNPSSGPWITLKTLLFSIIMISDTVLSTCLYIPPTVYRLSPTSSLSSPASLSLTTLLTLFRLSFVVSRFGGISSTGSREEASFKEMRKAAYLALDILASGPEDVSERFIDELMAHRVSVYSPSSESQESGHPQTVMETGLKPPVEQIIDLAKTSFALSCIEQLVPVLNVKYLKGPVWNLLEPNLYLRHSPPGTYEVSSSSPNSDTTQQLMDQLIRETFESAHSVVLAILAANATNADLMRPGVLGSNDGKGKAREEEDLSLSDFCTRLVPFYSRCLIQNSVEGKLSTSQLRIAYAALVRSACSSVYPTRYESDEISQYTLAWYCISELLSAIQNLGNDISDLEQKHRLHITLIACVSALPLSLLGRFFEEIDGVLRVDRESKDSEDMAASTMQDQNRTELIQALYRELSQMVGDREKEYVLRWWTAFAAENSIAPNRRTISKL</sequence>
<evidence type="ECO:0000313" key="1">
    <source>
        <dbReference type="EMBL" id="KAJ4493219.1"/>
    </source>
</evidence>
<comment type="caution">
    <text evidence="1">The sequence shown here is derived from an EMBL/GenBank/DDBJ whole genome shotgun (WGS) entry which is preliminary data.</text>
</comment>
<dbReference type="InterPro" id="IPR055334">
    <property type="entry name" value="PEX8-like"/>
</dbReference>
<gene>
    <name evidence="1" type="ORF">C8R41DRAFT_831305</name>
</gene>
<dbReference type="PANTHER" id="PTHR39214:SF1">
    <property type="entry name" value="MICROBODY (PEROXISOME) BIOGENESIS PROTEIN PEROXIN 8 (EUROFUNG)"/>
    <property type="match status" value="1"/>
</dbReference>